<dbReference type="NCBIfam" id="TIGR00095">
    <property type="entry name" value="16S rRNA (guanine(966)-N(2))-methyltransferase RsmD"/>
    <property type="match status" value="1"/>
</dbReference>
<dbReference type="Gene3D" id="3.40.50.150">
    <property type="entry name" value="Vaccinia Virus protein VP39"/>
    <property type="match status" value="1"/>
</dbReference>
<dbReference type="PROSITE" id="PS00092">
    <property type="entry name" value="N6_MTASE"/>
    <property type="match status" value="1"/>
</dbReference>
<reference evidence="3 4" key="1">
    <citation type="submission" date="2016-10" db="EMBL/GenBank/DDBJ databases">
        <authorList>
            <person name="de Groot N.N."/>
        </authorList>
    </citation>
    <scope>NUCLEOTIDE SEQUENCE [LARGE SCALE GENOMIC DNA]</scope>
    <source>
        <strain evidence="3 4">DSM 19548</strain>
    </source>
</reference>
<name>A0A1I1NX28_9RHOB</name>
<dbReference type="Proteomes" id="UP000198728">
    <property type="component" value="Unassembled WGS sequence"/>
</dbReference>
<dbReference type="PANTHER" id="PTHR43542:SF1">
    <property type="entry name" value="METHYLTRANSFERASE"/>
    <property type="match status" value="1"/>
</dbReference>
<dbReference type="RefSeq" id="WP_093362144.1">
    <property type="nucleotide sequence ID" value="NZ_FOLG01000013.1"/>
</dbReference>
<evidence type="ECO:0000313" key="4">
    <source>
        <dbReference type="Proteomes" id="UP000198728"/>
    </source>
</evidence>
<keyword evidence="1 3" id="KW-0489">Methyltransferase</keyword>
<dbReference type="AlphaFoldDB" id="A0A1I1NX28"/>
<dbReference type="EMBL" id="FOLG01000013">
    <property type="protein sequence ID" value="SFD02149.1"/>
    <property type="molecule type" value="Genomic_DNA"/>
</dbReference>
<protein>
    <submittedName>
        <fullName evidence="3">16S rRNA (Guanine966-N2)-methyltransferase</fullName>
    </submittedName>
</protein>
<dbReference type="STRING" id="441112.SAMN04488094_11367"/>
<dbReference type="OrthoDB" id="9803017at2"/>
<dbReference type="InterPro" id="IPR004398">
    <property type="entry name" value="RNA_MeTrfase_RsmD"/>
</dbReference>
<sequence length="194" mass="20277">MRIVGGKNRGLALAAIGKGDPAAHLRPTSDRVRESLFNLLAHAHDDPVLGARVLDLFAGTGALGLEALSRGATQVTFVDDGGKARALLRDNIERMHAQGVTKVFRRDATRLGAVRGAAFDLVFLDPPYGKGLGARALAAAASGGWLTPGALVVWEENAPQDAPPGFSMLDRRAYGDTHVTILRAPEPDGATGPA</sequence>
<dbReference type="SUPFAM" id="SSF53335">
    <property type="entry name" value="S-adenosyl-L-methionine-dependent methyltransferases"/>
    <property type="match status" value="1"/>
</dbReference>
<dbReference type="InterPro" id="IPR029063">
    <property type="entry name" value="SAM-dependent_MTases_sf"/>
</dbReference>
<dbReference type="GO" id="GO:0031167">
    <property type="term" value="P:rRNA methylation"/>
    <property type="evidence" value="ECO:0007669"/>
    <property type="project" value="InterPro"/>
</dbReference>
<dbReference type="PANTHER" id="PTHR43542">
    <property type="entry name" value="METHYLTRANSFERASE"/>
    <property type="match status" value="1"/>
</dbReference>
<proteinExistence type="predicted"/>
<dbReference type="GO" id="GO:0003676">
    <property type="term" value="F:nucleic acid binding"/>
    <property type="evidence" value="ECO:0007669"/>
    <property type="project" value="InterPro"/>
</dbReference>
<dbReference type="Pfam" id="PF03602">
    <property type="entry name" value="Cons_hypoth95"/>
    <property type="match status" value="1"/>
</dbReference>
<evidence type="ECO:0000313" key="3">
    <source>
        <dbReference type="EMBL" id="SFD02149.1"/>
    </source>
</evidence>
<dbReference type="InterPro" id="IPR002052">
    <property type="entry name" value="DNA_methylase_N6_adenine_CS"/>
</dbReference>
<dbReference type="GO" id="GO:0008168">
    <property type="term" value="F:methyltransferase activity"/>
    <property type="evidence" value="ECO:0007669"/>
    <property type="project" value="UniProtKB-KW"/>
</dbReference>
<gene>
    <name evidence="3" type="ORF">SAMN04488094_11367</name>
</gene>
<evidence type="ECO:0000256" key="1">
    <source>
        <dbReference type="ARBA" id="ARBA00022603"/>
    </source>
</evidence>
<dbReference type="PIRSF" id="PIRSF004553">
    <property type="entry name" value="CHP00095"/>
    <property type="match status" value="1"/>
</dbReference>
<keyword evidence="2 3" id="KW-0808">Transferase</keyword>
<accession>A0A1I1NX28</accession>
<organism evidence="3 4">
    <name type="scientific">Tropicimonas isoalkanivorans</name>
    <dbReference type="NCBI Taxonomy" id="441112"/>
    <lineage>
        <taxon>Bacteria</taxon>
        <taxon>Pseudomonadati</taxon>
        <taxon>Pseudomonadota</taxon>
        <taxon>Alphaproteobacteria</taxon>
        <taxon>Rhodobacterales</taxon>
        <taxon>Roseobacteraceae</taxon>
        <taxon>Tropicimonas</taxon>
    </lineage>
</organism>
<evidence type="ECO:0000256" key="2">
    <source>
        <dbReference type="ARBA" id="ARBA00022679"/>
    </source>
</evidence>
<dbReference type="CDD" id="cd02440">
    <property type="entry name" value="AdoMet_MTases"/>
    <property type="match status" value="1"/>
</dbReference>
<keyword evidence="4" id="KW-1185">Reference proteome</keyword>